<evidence type="ECO:0000256" key="4">
    <source>
        <dbReference type="ARBA" id="ARBA00022448"/>
    </source>
</evidence>
<dbReference type="SUPFAM" id="SSF48452">
    <property type="entry name" value="TPR-like"/>
    <property type="match status" value="1"/>
</dbReference>
<feature type="repeat" description="TPR" evidence="12">
    <location>
        <begin position="205"/>
        <end position="238"/>
    </location>
</feature>
<dbReference type="InterPro" id="IPR006822">
    <property type="entry name" value="Coatomer_esu"/>
</dbReference>
<keyword evidence="4 11" id="KW-0813">Transport</keyword>
<evidence type="ECO:0000256" key="1">
    <source>
        <dbReference type="ARBA" id="ARBA00004255"/>
    </source>
</evidence>
<comment type="subcellular location">
    <subcellularLocation>
        <location evidence="2">Cytoplasmic vesicle</location>
        <location evidence="2">COPI-coated vesicle membrane</location>
        <topology evidence="2">Peripheral membrane protein</topology>
        <orientation evidence="2">Cytoplasmic side</orientation>
    </subcellularLocation>
    <subcellularLocation>
        <location evidence="1">Golgi apparatus membrane</location>
        <topology evidence="1">Peripheral membrane protein</topology>
        <orientation evidence="1">Cytoplasmic side</orientation>
    </subcellularLocation>
</comment>
<dbReference type="InParanoid" id="A0A2R5GKW8"/>
<accession>A0A2R5GKW8</accession>
<name>A0A2R5GKW8_9STRA</name>
<dbReference type="GO" id="GO:0000139">
    <property type="term" value="C:Golgi membrane"/>
    <property type="evidence" value="ECO:0007669"/>
    <property type="project" value="UniProtKB-SubCell"/>
</dbReference>
<dbReference type="SMART" id="SM00028">
    <property type="entry name" value="TPR"/>
    <property type="match status" value="1"/>
</dbReference>
<dbReference type="Gene3D" id="1.25.40.10">
    <property type="entry name" value="Tetratricopeptide repeat domain"/>
    <property type="match status" value="1"/>
</dbReference>
<dbReference type="FunCoup" id="A0A2R5GKW8">
    <property type="interactions" value="44"/>
</dbReference>
<keyword evidence="7 11" id="KW-0653">Protein transport</keyword>
<evidence type="ECO:0000256" key="2">
    <source>
        <dbReference type="ARBA" id="ARBA00004347"/>
    </source>
</evidence>
<evidence type="ECO:0000256" key="8">
    <source>
        <dbReference type="ARBA" id="ARBA00023034"/>
    </source>
</evidence>
<dbReference type="InterPro" id="IPR011990">
    <property type="entry name" value="TPR-like_helical_dom_sf"/>
</dbReference>
<dbReference type="GO" id="GO:0006890">
    <property type="term" value="P:retrograde vesicle-mediated transport, Golgi to endoplasmic reticulum"/>
    <property type="evidence" value="ECO:0007669"/>
    <property type="project" value="UniProtKB-UniRule"/>
</dbReference>
<dbReference type="PIRSF" id="PIRSF016478">
    <property type="entry name" value="Coatomer_esu"/>
    <property type="match status" value="1"/>
</dbReference>
<evidence type="ECO:0000256" key="3">
    <source>
        <dbReference type="ARBA" id="ARBA00008827"/>
    </source>
</evidence>
<keyword evidence="6 11" id="KW-0931">ER-Golgi transport</keyword>
<evidence type="ECO:0000313" key="14">
    <source>
        <dbReference type="Proteomes" id="UP000241890"/>
    </source>
</evidence>
<evidence type="ECO:0000256" key="6">
    <source>
        <dbReference type="ARBA" id="ARBA00022892"/>
    </source>
</evidence>
<evidence type="ECO:0000256" key="12">
    <source>
        <dbReference type="PROSITE-ProRule" id="PRU00339"/>
    </source>
</evidence>
<sequence length="295" mass="32568">MELDELFSVRNLFWLGSYDAAIEEAQQLQAKTDREKIDRDVYVFRSYIAKGEGAKVIDAVGDQGSASTDVLAVKLLASFVTQPNNREAVLGTFTEWLNDETSKDNQMLQIMASTAFAEASDTKEALRALRATGNLEVHALRVQIFIGMNRVDLATKELKTMQDLDDDSALTQLSLARVHLASGGEKYQEAAYIFQEQIDKTMSSTLLLNGLAASHMQMKNFSDAEKYLQEARQKDPKDVDVLINSISCAANLRKPLQPLIGALKEVAPGHPLLEQLGSCKSEFDRMAASFEVPAS</sequence>
<keyword evidence="12" id="KW-0802">TPR repeat</keyword>
<dbReference type="EMBL" id="BEYU01000075">
    <property type="protein sequence ID" value="GBG30378.1"/>
    <property type="molecule type" value="Genomic_DNA"/>
</dbReference>
<dbReference type="PANTHER" id="PTHR10805">
    <property type="entry name" value="COATOMER SUBUNIT EPSILON"/>
    <property type="match status" value="1"/>
</dbReference>
<dbReference type="GO" id="GO:0015031">
    <property type="term" value="P:protein transport"/>
    <property type="evidence" value="ECO:0007669"/>
    <property type="project" value="UniProtKB-UniRule"/>
</dbReference>
<dbReference type="GO" id="GO:0030126">
    <property type="term" value="C:COPI vesicle coat"/>
    <property type="evidence" value="ECO:0007669"/>
    <property type="project" value="TreeGrafter"/>
</dbReference>
<comment type="caution">
    <text evidence="13">The sequence shown here is derived from an EMBL/GenBank/DDBJ whole genome shotgun (WGS) entry which is preliminary data.</text>
</comment>
<dbReference type="AlphaFoldDB" id="A0A2R5GKW8"/>
<reference evidence="13 14" key="1">
    <citation type="submission" date="2017-12" db="EMBL/GenBank/DDBJ databases">
        <title>Sequencing, de novo assembly and annotation of complete genome of a new Thraustochytrid species, strain FCC1311.</title>
        <authorList>
            <person name="Sedici K."/>
            <person name="Godart F."/>
            <person name="Aiese Cigliano R."/>
            <person name="Sanseverino W."/>
            <person name="Barakat M."/>
            <person name="Ortet P."/>
            <person name="Marechal E."/>
            <person name="Cagnac O."/>
            <person name="Amato A."/>
        </authorList>
    </citation>
    <scope>NUCLEOTIDE SEQUENCE [LARGE SCALE GENOMIC DNA]</scope>
</reference>
<dbReference type="InterPro" id="IPR019734">
    <property type="entry name" value="TPR_rpt"/>
</dbReference>
<dbReference type="PANTHER" id="PTHR10805:SF0">
    <property type="entry name" value="COATOMER SUBUNIT EPSILON"/>
    <property type="match status" value="1"/>
</dbReference>
<evidence type="ECO:0000256" key="10">
    <source>
        <dbReference type="ARBA" id="ARBA00023329"/>
    </source>
</evidence>
<keyword evidence="10 11" id="KW-0968">Cytoplasmic vesicle</keyword>
<dbReference type="Proteomes" id="UP000241890">
    <property type="component" value="Unassembled WGS sequence"/>
</dbReference>
<dbReference type="GO" id="GO:0006891">
    <property type="term" value="P:intra-Golgi vesicle-mediated transport"/>
    <property type="evidence" value="ECO:0007669"/>
    <property type="project" value="TreeGrafter"/>
</dbReference>
<keyword evidence="8 11" id="KW-0333">Golgi apparatus</keyword>
<dbReference type="OrthoDB" id="310217at2759"/>
<evidence type="ECO:0000256" key="11">
    <source>
        <dbReference type="PIRNR" id="PIRNR016478"/>
    </source>
</evidence>
<keyword evidence="5 11" id="KW-0963">Cytoplasm</keyword>
<evidence type="ECO:0000256" key="5">
    <source>
        <dbReference type="ARBA" id="ARBA00022490"/>
    </source>
</evidence>
<evidence type="ECO:0000256" key="7">
    <source>
        <dbReference type="ARBA" id="ARBA00022927"/>
    </source>
</evidence>
<organism evidence="13 14">
    <name type="scientific">Hondaea fermentalgiana</name>
    <dbReference type="NCBI Taxonomy" id="2315210"/>
    <lineage>
        <taxon>Eukaryota</taxon>
        <taxon>Sar</taxon>
        <taxon>Stramenopiles</taxon>
        <taxon>Bigyra</taxon>
        <taxon>Labyrinthulomycetes</taxon>
        <taxon>Thraustochytrida</taxon>
        <taxon>Thraustochytriidae</taxon>
        <taxon>Hondaea</taxon>
    </lineage>
</organism>
<proteinExistence type="inferred from homology"/>
<dbReference type="PROSITE" id="PS50005">
    <property type="entry name" value="TPR"/>
    <property type="match status" value="1"/>
</dbReference>
<keyword evidence="14" id="KW-1185">Reference proteome</keyword>
<dbReference type="GO" id="GO:0005198">
    <property type="term" value="F:structural molecule activity"/>
    <property type="evidence" value="ECO:0007669"/>
    <property type="project" value="UniProtKB-UniRule"/>
</dbReference>
<evidence type="ECO:0000256" key="9">
    <source>
        <dbReference type="ARBA" id="ARBA00023136"/>
    </source>
</evidence>
<comment type="function">
    <text evidence="11">The coatomer is a cytosolic protein complex that binds to dilysine motifs and reversibly associates with Golgi non-clathrin-coated vesicles, which further mediate biosynthetic protein transport from the ER, via the Golgi up to the trans Golgi network. The coatomer complex is required for budding from Golgi membranes, and is essential for the retrograde Golgi-to-ER transport of dilysine-tagged proteins.</text>
</comment>
<protein>
    <recommendedName>
        <fullName evidence="11">Coatomer subunit epsilon</fullName>
    </recommendedName>
</protein>
<keyword evidence="9 11" id="KW-0472">Membrane</keyword>
<comment type="similarity">
    <text evidence="3 11">Belongs to the COPE family.</text>
</comment>
<dbReference type="Pfam" id="PF04733">
    <property type="entry name" value="Coatomer_E"/>
    <property type="match status" value="1"/>
</dbReference>
<evidence type="ECO:0000313" key="13">
    <source>
        <dbReference type="EMBL" id="GBG30378.1"/>
    </source>
</evidence>
<gene>
    <name evidence="13" type="ORF">FCC1311_065972</name>
</gene>
<dbReference type="GO" id="GO:0006888">
    <property type="term" value="P:endoplasmic reticulum to Golgi vesicle-mediated transport"/>
    <property type="evidence" value="ECO:0007669"/>
    <property type="project" value="TreeGrafter"/>
</dbReference>